<gene>
    <name evidence="2" type="ORF">BSL78_02772</name>
</gene>
<evidence type="ECO:0000256" key="1">
    <source>
        <dbReference type="SAM" id="Phobius"/>
    </source>
</evidence>
<reference evidence="2 3" key="1">
    <citation type="journal article" date="2017" name="PLoS Biol.">
        <title>The sea cucumber genome provides insights into morphological evolution and visceral regeneration.</title>
        <authorList>
            <person name="Zhang X."/>
            <person name="Sun L."/>
            <person name="Yuan J."/>
            <person name="Sun Y."/>
            <person name="Gao Y."/>
            <person name="Zhang L."/>
            <person name="Li S."/>
            <person name="Dai H."/>
            <person name="Hamel J.F."/>
            <person name="Liu C."/>
            <person name="Yu Y."/>
            <person name="Liu S."/>
            <person name="Lin W."/>
            <person name="Guo K."/>
            <person name="Jin S."/>
            <person name="Xu P."/>
            <person name="Storey K.B."/>
            <person name="Huan P."/>
            <person name="Zhang T."/>
            <person name="Zhou Y."/>
            <person name="Zhang J."/>
            <person name="Lin C."/>
            <person name="Li X."/>
            <person name="Xing L."/>
            <person name="Huo D."/>
            <person name="Sun M."/>
            <person name="Wang L."/>
            <person name="Mercier A."/>
            <person name="Li F."/>
            <person name="Yang H."/>
            <person name="Xiang J."/>
        </authorList>
    </citation>
    <scope>NUCLEOTIDE SEQUENCE [LARGE SCALE GENOMIC DNA]</scope>
    <source>
        <strain evidence="2">Shaxun</strain>
        <tissue evidence="2">Muscle</tissue>
    </source>
</reference>
<protein>
    <submittedName>
        <fullName evidence="2">Uncharacterized protein</fullName>
    </submittedName>
</protein>
<feature type="transmembrane region" description="Helical" evidence="1">
    <location>
        <begin position="82"/>
        <end position="108"/>
    </location>
</feature>
<accession>A0A2G8LJ39</accession>
<keyword evidence="3" id="KW-1185">Reference proteome</keyword>
<evidence type="ECO:0000313" key="2">
    <source>
        <dbReference type="EMBL" id="PIK60276.1"/>
    </source>
</evidence>
<sequence length="172" mass="19421">MDAAQISWTPMHHRPGAEELLYGLDYLDFAWSSATKNRNGWNLLHLCSDVCRHQPSQPRFDSWFRLPGRNEVSRRASEETEIYDLTGMTIYGVGVLASIAVLITSMVASCICCCCEKSPGKGYTVSNVEYTEHRGDDYNSNYRATSTGVELGVLSYYYTTQRIQDIPALWLS</sequence>
<comment type="caution">
    <text evidence="2">The sequence shown here is derived from an EMBL/GenBank/DDBJ whole genome shotgun (WGS) entry which is preliminary data.</text>
</comment>
<proteinExistence type="predicted"/>
<keyword evidence="1" id="KW-1133">Transmembrane helix</keyword>
<dbReference type="AlphaFoldDB" id="A0A2G8LJ39"/>
<keyword evidence="1" id="KW-0472">Membrane</keyword>
<dbReference type="OrthoDB" id="10006415at2759"/>
<dbReference type="EMBL" id="MRZV01000061">
    <property type="protein sequence ID" value="PIK60276.1"/>
    <property type="molecule type" value="Genomic_DNA"/>
</dbReference>
<dbReference type="Proteomes" id="UP000230750">
    <property type="component" value="Unassembled WGS sequence"/>
</dbReference>
<keyword evidence="1" id="KW-0812">Transmembrane</keyword>
<organism evidence="2 3">
    <name type="scientific">Stichopus japonicus</name>
    <name type="common">Sea cucumber</name>
    <dbReference type="NCBI Taxonomy" id="307972"/>
    <lineage>
        <taxon>Eukaryota</taxon>
        <taxon>Metazoa</taxon>
        <taxon>Echinodermata</taxon>
        <taxon>Eleutherozoa</taxon>
        <taxon>Echinozoa</taxon>
        <taxon>Holothuroidea</taxon>
        <taxon>Aspidochirotacea</taxon>
        <taxon>Aspidochirotida</taxon>
        <taxon>Stichopodidae</taxon>
        <taxon>Apostichopus</taxon>
    </lineage>
</organism>
<evidence type="ECO:0000313" key="3">
    <source>
        <dbReference type="Proteomes" id="UP000230750"/>
    </source>
</evidence>
<name>A0A2G8LJ39_STIJA</name>